<evidence type="ECO:0000313" key="3">
    <source>
        <dbReference type="Proteomes" id="UP001223079"/>
    </source>
</evidence>
<keyword evidence="1" id="KW-0812">Transmembrane</keyword>
<gene>
    <name evidence="2" type="ORF">J2S23_001470</name>
</gene>
<keyword evidence="1" id="KW-1133">Transmembrane helix</keyword>
<proteinExistence type="predicted"/>
<dbReference type="EMBL" id="JAUSTM010000013">
    <property type="protein sequence ID" value="MDQ0222910.1"/>
    <property type="molecule type" value="Genomic_DNA"/>
</dbReference>
<comment type="caution">
    <text evidence="2">The sequence shown here is derived from an EMBL/GenBank/DDBJ whole genome shotgun (WGS) entry which is preliminary data.</text>
</comment>
<protein>
    <submittedName>
        <fullName evidence="2">Uncharacterized protein</fullName>
    </submittedName>
</protein>
<dbReference type="RefSeq" id="WP_307122084.1">
    <property type="nucleotide sequence ID" value="NZ_JAUSTM010000013.1"/>
</dbReference>
<sequence>MKNWTPKVLPALSLNVITLALFVWPRVDFKTTSFAGWAINGLALVQLVMIVALVVFLFKKKKD</sequence>
<reference evidence="2 3" key="1">
    <citation type="submission" date="2023-07" db="EMBL/GenBank/DDBJ databases">
        <title>Genomic Encyclopedia of Type Strains, Phase IV (KMG-IV): sequencing the most valuable type-strain genomes for metagenomic binning, comparative biology and taxonomic classification.</title>
        <authorList>
            <person name="Goeker M."/>
        </authorList>
    </citation>
    <scope>NUCLEOTIDE SEQUENCE [LARGE SCALE GENOMIC DNA]</scope>
    <source>
        <strain evidence="2 3">DSM 105143</strain>
    </source>
</reference>
<organism evidence="2 3">
    <name type="scientific">Streptococcus moroccensis</name>
    <dbReference type="NCBI Taxonomy" id="1451356"/>
    <lineage>
        <taxon>Bacteria</taxon>
        <taxon>Bacillati</taxon>
        <taxon>Bacillota</taxon>
        <taxon>Bacilli</taxon>
        <taxon>Lactobacillales</taxon>
        <taxon>Streptococcaceae</taxon>
        <taxon>Streptococcus</taxon>
    </lineage>
</organism>
<name>A0ABT9YSE6_9STRE</name>
<accession>A0ABT9YSE6</accession>
<feature type="transmembrane region" description="Helical" evidence="1">
    <location>
        <begin position="37"/>
        <end position="58"/>
    </location>
</feature>
<evidence type="ECO:0000313" key="2">
    <source>
        <dbReference type="EMBL" id="MDQ0222910.1"/>
    </source>
</evidence>
<feature type="transmembrane region" description="Helical" evidence="1">
    <location>
        <begin position="7"/>
        <end position="25"/>
    </location>
</feature>
<keyword evidence="3" id="KW-1185">Reference proteome</keyword>
<dbReference type="Proteomes" id="UP001223079">
    <property type="component" value="Unassembled WGS sequence"/>
</dbReference>
<keyword evidence="1" id="KW-0472">Membrane</keyword>
<evidence type="ECO:0000256" key="1">
    <source>
        <dbReference type="SAM" id="Phobius"/>
    </source>
</evidence>